<keyword evidence="2" id="KW-1185">Reference proteome</keyword>
<evidence type="ECO:0000313" key="1">
    <source>
        <dbReference type="EMBL" id="EWS71958.1"/>
    </source>
</evidence>
<dbReference type="EMBL" id="GG662460">
    <property type="protein sequence ID" value="EWS71958.1"/>
    <property type="molecule type" value="Genomic_DNA"/>
</dbReference>
<protein>
    <submittedName>
        <fullName evidence="1">Uncharacterized protein</fullName>
    </submittedName>
</protein>
<proteinExistence type="predicted"/>
<dbReference type="KEGG" id="tet:TTHERM_000703949"/>
<gene>
    <name evidence="1" type="ORF">TTHERM_000703949</name>
</gene>
<dbReference type="Proteomes" id="UP000009168">
    <property type="component" value="Unassembled WGS sequence"/>
</dbReference>
<accession>W7X6H3</accession>
<reference evidence="2" key="1">
    <citation type="journal article" date="2006" name="PLoS Biol.">
        <title>Macronuclear genome sequence of the ciliate Tetrahymena thermophila, a model eukaryote.</title>
        <authorList>
            <person name="Eisen J.A."/>
            <person name="Coyne R.S."/>
            <person name="Wu M."/>
            <person name="Wu D."/>
            <person name="Thiagarajan M."/>
            <person name="Wortman J.R."/>
            <person name="Badger J.H."/>
            <person name="Ren Q."/>
            <person name="Amedeo P."/>
            <person name="Jones K.M."/>
            <person name="Tallon L.J."/>
            <person name="Delcher A.L."/>
            <person name="Salzberg S.L."/>
            <person name="Silva J.C."/>
            <person name="Haas B.J."/>
            <person name="Majoros W.H."/>
            <person name="Farzad M."/>
            <person name="Carlton J.M."/>
            <person name="Smith R.K. Jr."/>
            <person name="Garg J."/>
            <person name="Pearlman R.E."/>
            <person name="Karrer K.M."/>
            <person name="Sun L."/>
            <person name="Manning G."/>
            <person name="Elde N.C."/>
            <person name="Turkewitz A.P."/>
            <person name="Asai D.J."/>
            <person name="Wilkes D.E."/>
            <person name="Wang Y."/>
            <person name="Cai H."/>
            <person name="Collins K."/>
            <person name="Stewart B.A."/>
            <person name="Lee S.R."/>
            <person name="Wilamowska K."/>
            <person name="Weinberg Z."/>
            <person name="Ruzzo W.L."/>
            <person name="Wloga D."/>
            <person name="Gaertig J."/>
            <person name="Frankel J."/>
            <person name="Tsao C.-C."/>
            <person name="Gorovsky M.A."/>
            <person name="Keeling P.J."/>
            <person name="Waller R.F."/>
            <person name="Patron N.J."/>
            <person name="Cherry J.M."/>
            <person name="Stover N.A."/>
            <person name="Krieger C.J."/>
            <person name="del Toro C."/>
            <person name="Ryder H.F."/>
            <person name="Williamson S.C."/>
            <person name="Barbeau R.A."/>
            <person name="Hamilton E.P."/>
            <person name="Orias E."/>
        </authorList>
    </citation>
    <scope>NUCLEOTIDE SEQUENCE [LARGE SCALE GENOMIC DNA]</scope>
    <source>
        <strain evidence="2">SB210</strain>
    </source>
</reference>
<dbReference type="GeneID" id="24440295"/>
<dbReference type="InParanoid" id="W7X6H3"/>
<name>W7X6H3_TETTS</name>
<dbReference type="RefSeq" id="XP_012655518.1">
    <property type="nucleotide sequence ID" value="XM_012800064.1"/>
</dbReference>
<organism evidence="1 2">
    <name type="scientific">Tetrahymena thermophila (strain SB210)</name>
    <dbReference type="NCBI Taxonomy" id="312017"/>
    <lineage>
        <taxon>Eukaryota</taxon>
        <taxon>Sar</taxon>
        <taxon>Alveolata</taxon>
        <taxon>Ciliophora</taxon>
        <taxon>Intramacronucleata</taxon>
        <taxon>Oligohymenophorea</taxon>
        <taxon>Hymenostomatida</taxon>
        <taxon>Tetrahymenina</taxon>
        <taxon>Tetrahymenidae</taxon>
        <taxon>Tetrahymena</taxon>
    </lineage>
</organism>
<dbReference type="AlphaFoldDB" id="W7X6H3"/>
<evidence type="ECO:0000313" key="2">
    <source>
        <dbReference type="Proteomes" id="UP000009168"/>
    </source>
</evidence>
<sequence length="164" mass="19730">MNLNFLQANQLNAKTEYLYLKNQNTLQSIYEFQIELIIKVLLHFNLFILQEQKQEQTAVIIIDFCLLFCQLLFDIEIIYAKTFKLYLINYQKQTRTIYLIQVLQASIIQKTIIIIKYQKNTFLKTESKFFFSNTIQQTLIEVIIATRNKSINHHHHHCKQKLER</sequence>